<evidence type="ECO:0000256" key="7">
    <source>
        <dbReference type="SAM" id="Phobius"/>
    </source>
</evidence>
<evidence type="ECO:0000256" key="4">
    <source>
        <dbReference type="ARBA" id="ARBA00022692"/>
    </source>
</evidence>
<dbReference type="Proteomes" id="UP000601597">
    <property type="component" value="Unassembled WGS sequence"/>
</dbReference>
<keyword evidence="10" id="KW-1185">Reference proteome</keyword>
<feature type="transmembrane region" description="Helical" evidence="7">
    <location>
        <begin position="121"/>
        <end position="143"/>
    </location>
</feature>
<evidence type="ECO:0000256" key="3">
    <source>
        <dbReference type="ARBA" id="ARBA00022679"/>
    </source>
</evidence>
<dbReference type="NCBIfam" id="TIGR03023">
    <property type="entry name" value="WcaJ_sugtrans"/>
    <property type="match status" value="1"/>
</dbReference>
<name>A0ABQ3AWN8_9GAMM</name>
<reference evidence="10" key="1">
    <citation type="journal article" date="2019" name="Int. J. Syst. Evol. Microbiol.">
        <title>The Global Catalogue of Microorganisms (GCM) 10K type strain sequencing project: providing services to taxonomists for standard genome sequencing and annotation.</title>
        <authorList>
            <consortium name="The Broad Institute Genomics Platform"/>
            <consortium name="The Broad Institute Genome Sequencing Center for Infectious Disease"/>
            <person name="Wu L."/>
            <person name="Ma J."/>
        </authorList>
    </citation>
    <scope>NUCLEOTIDE SEQUENCE [LARGE SCALE GENOMIC DNA]</scope>
    <source>
        <strain evidence="10">KCTC 22280</strain>
    </source>
</reference>
<dbReference type="InterPro" id="IPR017473">
    <property type="entry name" value="Undecaprenyl-P_gluc_Ptfrase"/>
</dbReference>
<keyword evidence="6 7" id="KW-0472">Membrane</keyword>
<evidence type="ECO:0000313" key="9">
    <source>
        <dbReference type="EMBL" id="GGY70126.1"/>
    </source>
</evidence>
<keyword evidence="4 7" id="KW-0812">Transmembrane</keyword>
<comment type="subcellular location">
    <subcellularLocation>
        <location evidence="1">Membrane</location>
        <topology evidence="1">Multi-pass membrane protein</topology>
    </subcellularLocation>
</comment>
<dbReference type="Pfam" id="PF02397">
    <property type="entry name" value="Bac_transf"/>
    <property type="match status" value="1"/>
</dbReference>
<dbReference type="Pfam" id="PF13727">
    <property type="entry name" value="CoA_binding_3"/>
    <property type="match status" value="1"/>
</dbReference>
<feature type="transmembrane region" description="Helical" evidence="7">
    <location>
        <begin position="32"/>
        <end position="54"/>
    </location>
</feature>
<dbReference type="RefSeq" id="WP_189575293.1">
    <property type="nucleotide sequence ID" value="NZ_BMXV01000003.1"/>
</dbReference>
<dbReference type="NCBIfam" id="TIGR03025">
    <property type="entry name" value="EPS_sugtrans"/>
    <property type="match status" value="1"/>
</dbReference>
<dbReference type="InterPro" id="IPR017475">
    <property type="entry name" value="EPS_sugar_tfrase"/>
</dbReference>
<comment type="similarity">
    <text evidence="2">Belongs to the bacterial sugar transferase family.</text>
</comment>
<feature type="domain" description="Bacterial sugar transferase" evidence="8">
    <location>
        <begin position="294"/>
        <end position="476"/>
    </location>
</feature>
<evidence type="ECO:0000256" key="5">
    <source>
        <dbReference type="ARBA" id="ARBA00022989"/>
    </source>
</evidence>
<dbReference type="SUPFAM" id="SSF51735">
    <property type="entry name" value="NAD(P)-binding Rossmann-fold domains"/>
    <property type="match status" value="1"/>
</dbReference>
<dbReference type="PANTHER" id="PTHR30576:SF0">
    <property type="entry name" value="UNDECAPRENYL-PHOSPHATE N-ACETYLGALACTOSAMINYL 1-PHOSPHATE TRANSFERASE-RELATED"/>
    <property type="match status" value="1"/>
</dbReference>
<keyword evidence="5 7" id="KW-1133">Transmembrane helix</keyword>
<dbReference type="PANTHER" id="PTHR30576">
    <property type="entry name" value="COLANIC BIOSYNTHESIS UDP-GLUCOSE LIPID CARRIER TRANSFERASE"/>
    <property type="match status" value="1"/>
</dbReference>
<accession>A0ABQ3AWN8</accession>
<feature type="transmembrane region" description="Helical" evidence="7">
    <location>
        <begin position="60"/>
        <end position="76"/>
    </location>
</feature>
<evidence type="ECO:0000259" key="8">
    <source>
        <dbReference type="Pfam" id="PF02397"/>
    </source>
</evidence>
<dbReference type="InterPro" id="IPR036291">
    <property type="entry name" value="NAD(P)-bd_dom_sf"/>
</dbReference>
<evidence type="ECO:0000256" key="2">
    <source>
        <dbReference type="ARBA" id="ARBA00006464"/>
    </source>
</evidence>
<comment type="caution">
    <text evidence="9">The sequence shown here is derived from an EMBL/GenBank/DDBJ whole genome shotgun (WGS) entry which is preliminary data.</text>
</comment>
<dbReference type="InterPro" id="IPR003362">
    <property type="entry name" value="Bact_transf"/>
</dbReference>
<keyword evidence="3" id="KW-0808">Transferase</keyword>
<gene>
    <name evidence="9" type="ORF">GCM10007071_16340</name>
</gene>
<evidence type="ECO:0000313" key="10">
    <source>
        <dbReference type="Proteomes" id="UP000601597"/>
    </source>
</evidence>
<dbReference type="Gene3D" id="3.40.50.720">
    <property type="entry name" value="NAD(P)-binding Rossmann-like Domain"/>
    <property type="match status" value="1"/>
</dbReference>
<proteinExistence type="inferred from homology"/>
<dbReference type="EMBL" id="BMXV01000003">
    <property type="protein sequence ID" value="GGY70126.1"/>
    <property type="molecule type" value="Genomic_DNA"/>
</dbReference>
<protein>
    <submittedName>
        <fullName evidence="9">Undecaprenyl-phosphate glucose phosphotransferase</fullName>
    </submittedName>
</protein>
<sequence>MGSQQKEQKATVLPPASGTTASIRLQRSNILAFFRAFDSLLVILVLWGVLQFWGTAWSHAYTWLGVLAIIAFVFFAENNEVYHLWQGFSTPALAHRLTLAWAGTAMVLGAFAAAMELLASINVRAVALWLALTPITIIVCHWLRRLVLTRFRRQSAQRRVGIVGATSLSQRVTKAIRNLPWMGYQIAGYYDDRLLTEDRSRRLDDDQVQVSGNLEQLKQAARNGDIDMVFITLPMAAERRVRELVHDLADTTVSAYLIPDIFSFDLLHSRLTGIQGIPAVSIYDSPLADQAWTKRLFDLFGSLAILAIVAIPMLAIAMSVKLSSPGPVFFKQTRYGVRGEKIKVWKFRSMSVCEDGPDVPQARRGDPRITPLGAMLRRTSLDELPQLFNVISGSMSLIGPRPHAVAHNEFYRNHIQGYMLRHKVKPGITGLAQVNGFRGETETMDKMVGRIAYDLEYIRNWSLWLDIKILWWTVFRGFAGQQAY</sequence>
<feature type="transmembrane region" description="Helical" evidence="7">
    <location>
        <begin position="299"/>
        <end position="320"/>
    </location>
</feature>
<organism evidence="9 10">
    <name type="scientific">Marinobacter zhanjiangensis</name>
    <dbReference type="NCBI Taxonomy" id="578215"/>
    <lineage>
        <taxon>Bacteria</taxon>
        <taxon>Pseudomonadati</taxon>
        <taxon>Pseudomonadota</taxon>
        <taxon>Gammaproteobacteria</taxon>
        <taxon>Pseudomonadales</taxon>
        <taxon>Marinobacteraceae</taxon>
        <taxon>Marinobacter</taxon>
    </lineage>
</organism>
<feature type="transmembrane region" description="Helical" evidence="7">
    <location>
        <begin position="97"/>
        <end position="115"/>
    </location>
</feature>
<evidence type="ECO:0000256" key="1">
    <source>
        <dbReference type="ARBA" id="ARBA00004141"/>
    </source>
</evidence>
<evidence type="ECO:0000256" key="6">
    <source>
        <dbReference type="ARBA" id="ARBA00023136"/>
    </source>
</evidence>